<evidence type="ECO:0000313" key="2">
    <source>
        <dbReference type="EMBL" id="CAA9317538.1"/>
    </source>
</evidence>
<evidence type="ECO:0000256" key="1">
    <source>
        <dbReference type="SAM" id="Phobius"/>
    </source>
</evidence>
<dbReference type="Pfam" id="PF14019">
    <property type="entry name" value="DUF4235"/>
    <property type="match status" value="1"/>
</dbReference>
<feature type="transmembrane region" description="Helical" evidence="1">
    <location>
        <begin position="12"/>
        <end position="32"/>
    </location>
</feature>
<evidence type="ECO:0008006" key="3">
    <source>
        <dbReference type="Google" id="ProtNLM"/>
    </source>
</evidence>
<proteinExistence type="predicted"/>
<sequence length="91" mass="9720">MSTSAKAVYRPVGLAGSMLSGVIAGQIFRLVWKKTTPGNKDAPGPLQTEYPLKEIFIAAALQGAIYGVVRTAVDRKGAELFQRVTGEWPGD</sequence>
<protein>
    <recommendedName>
        <fullName evidence="3">Integral membrane protein</fullName>
    </recommendedName>
</protein>
<name>A0A6J4KWR8_9ACTN</name>
<dbReference type="EMBL" id="CADCUD010000048">
    <property type="protein sequence ID" value="CAA9317538.1"/>
    <property type="molecule type" value="Genomic_DNA"/>
</dbReference>
<dbReference type="InterPro" id="IPR025329">
    <property type="entry name" value="DUF4235"/>
</dbReference>
<reference evidence="2" key="1">
    <citation type="submission" date="2020-02" db="EMBL/GenBank/DDBJ databases">
        <authorList>
            <person name="Meier V. D."/>
        </authorList>
    </citation>
    <scope>NUCLEOTIDE SEQUENCE</scope>
    <source>
        <strain evidence="2">AVDCRST_MAG46</strain>
    </source>
</reference>
<keyword evidence="1" id="KW-1133">Transmembrane helix</keyword>
<organism evidence="2">
    <name type="scientific">uncultured Nocardioidaceae bacterium</name>
    <dbReference type="NCBI Taxonomy" id="253824"/>
    <lineage>
        <taxon>Bacteria</taxon>
        <taxon>Bacillati</taxon>
        <taxon>Actinomycetota</taxon>
        <taxon>Actinomycetes</taxon>
        <taxon>Propionibacteriales</taxon>
        <taxon>Nocardioidaceae</taxon>
        <taxon>environmental samples</taxon>
    </lineage>
</organism>
<keyword evidence="1" id="KW-0812">Transmembrane</keyword>
<gene>
    <name evidence="2" type="ORF">AVDCRST_MAG46-608</name>
</gene>
<keyword evidence="1" id="KW-0472">Membrane</keyword>
<dbReference type="AlphaFoldDB" id="A0A6J4KWR8"/>
<accession>A0A6J4KWR8</accession>